<gene>
    <name evidence="1" type="ORF">C4B59_02385</name>
</gene>
<sequence length="194" mass="22136">MTDHIAEDWQSAFMQTVQRYENAIALKDAAVDERLGDWTTELMAVVVATCNSVGWQASAIGHKLGMLPVSQFEYLGLDVMAFADGEKRWRYPVAVFELENRMDDDRIAYSLWKVMCVRADLRVVFCYRRSSDAGSALIRFLRDEVVHAMDLTARAKLEGETLVVIGSRDVSATFPYGFFKWWKLDTNTGTFRLN</sequence>
<dbReference type="EMBL" id="PQXF01000003">
    <property type="protein sequence ID" value="PXF61723.1"/>
    <property type="molecule type" value="Genomic_DNA"/>
</dbReference>
<accession>A0AC61L5S0</accession>
<comment type="caution">
    <text evidence="1">The sequence shown here is derived from an EMBL/GenBank/DDBJ whole genome shotgun (WGS) entry which is preliminary data.</text>
</comment>
<proteinExistence type="predicted"/>
<name>A0AC61L5S0_9EURY</name>
<reference evidence="1" key="1">
    <citation type="submission" date="2018-01" db="EMBL/GenBank/DDBJ databases">
        <authorList>
            <person name="Krukenberg V."/>
        </authorList>
    </citation>
    <scope>NUCLEOTIDE SEQUENCE</scope>
    <source>
        <strain evidence="1">E20ANME2</strain>
    </source>
</reference>
<dbReference type="Proteomes" id="UP000248329">
    <property type="component" value="Unassembled WGS sequence"/>
</dbReference>
<organism evidence="1 2">
    <name type="scientific">Candidatus Methanogaster sp</name>
    <dbReference type="NCBI Taxonomy" id="3386292"/>
    <lineage>
        <taxon>Archaea</taxon>
        <taxon>Methanobacteriati</taxon>
        <taxon>Methanobacteriota</taxon>
        <taxon>Stenosarchaea group</taxon>
        <taxon>Methanomicrobia</taxon>
        <taxon>Methanosarcinales</taxon>
        <taxon>ANME-2 cluster</taxon>
        <taxon>Candidatus Methanogasteraceae</taxon>
        <taxon>Candidatus Methanogaster</taxon>
    </lineage>
</organism>
<evidence type="ECO:0000313" key="1">
    <source>
        <dbReference type="EMBL" id="PXF61723.1"/>
    </source>
</evidence>
<protein>
    <submittedName>
        <fullName evidence="1">Uncharacterized protein</fullName>
    </submittedName>
</protein>
<evidence type="ECO:0000313" key="2">
    <source>
        <dbReference type="Proteomes" id="UP000248329"/>
    </source>
</evidence>